<name>A0ABQ4KEK9_9BACI</name>
<comment type="caution">
    <text evidence="2">The sequence shown here is derived from an EMBL/GenBank/DDBJ whole genome shotgun (WGS) entry which is preliminary data.</text>
</comment>
<reference evidence="2 3" key="1">
    <citation type="submission" date="2021-03" db="EMBL/GenBank/DDBJ databases">
        <title>Antimicrobial resistance genes in bacteria isolated from Japanese honey, and their potential for conferring macrolide and lincosamide resistance in the American foulbrood pathogen Paenibacillus larvae.</title>
        <authorList>
            <person name="Okamoto M."/>
            <person name="Kumagai M."/>
            <person name="Kanamori H."/>
            <person name="Takamatsu D."/>
        </authorList>
    </citation>
    <scope>NUCLEOTIDE SEQUENCE [LARGE SCALE GENOMIC DNA]</scope>
    <source>
        <strain evidence="2 3">J8TS2</strain>
    </source>
</reference>
<dbReference type="Proteomes" id="UP000679950">
    <property type="component" value="Unassembled WGS sequence"/>
</dbReference>
<evidence type="ECO:0000256" key="1">
    <source>
        <dbReference type="SAM" id="SignalP"/>
    </source>
</evidence>
<dbReference type="PROSITE" id="PS51257">
    <property type="entry name" value="PROKAR_LIPOPROTEIN"/>
    <property type="match status" value="1"/>
</dbReference>
<keyword evidence="1" id="KW-0732">Signal</keyword>
<proteinExistence type="predicted"/>
<feature type="signal peptide" evidence="1">
    <location>
        <begin position="1"/>
        <end position="27"/>
    </location>
</feature>
<sequence>MNRSFSILLLLLVILVAGCQSSSQIDAKELEKYKVQQTEDEVKQGDFIFRLVSEKGEYRQDEKVKLYGEIEYIGEKEEVSIVHSASAILFSLEEKVRGYYIESSVQEIGVTTKLKKGEPYRENYVKKAEVIFEEDPSYQKFVDHFLEGSGFLTGYYKVNGYTDFFVKSGDEGEYVNMEANVDFKVLE</sequence>
<dbReference type="RefSeq" id="WP_212965527.1">
    <property type="nucleotide sequence ID" value="NZ_BORB01000004.1"/>
</dbReference>
<accession>A0ABQ4KEK9</accession>
<gene>
    <name evidence="2" type="ORF">J8TS2_07250</name>
</gene>
<keyword evidence="3" id="KW-1185">Reference proteome</keyword>
<organism evidence="2 3">
    <name type="scientific">Lederbergia ruris</name>
    <dbReference type="NCBI Taxonomy" id="217495"/>
    <lineage>
        <taxon>Bacteria</taxon>
        <taxon>Bacillati</taxon>
        <taxon>Bacillota</taxon>
        <taxon>Bacilli</taxon>
        <taxon>Bacillales</taxon>
        <taxon>Bacillaceae</taxon>
        <taxon>Lederbergia</taxon>
    </lineage>
</organism>
<evidence type="ECO:0000313" key="2">
    <source>
        <dbReference type="EMBL" id="GIN56406.1"/>
    </source>
</evidence>
<evidence type="ECO:0000313" key="3">
    <source>
        <dbReference type="Proteomes" id="UP000679950"/>
    </source>
</evidence>
<feature type="chain" id="PRO_5046889107" evidence="1">
    <location>
        <begin position="28"/>
        <end position="187"/>
    </location>
</feature>
<dbReference type="EMBL" id="BORB01000004">
    <property type="protein sequence ID" value="GIN56406.1"/>
    <property type="molecule type" value="Genomic_DNA"/>
</dbReference>
<protein>
    <submittedName>
        <fullName evidence="2">Uncharacterized protein</fullName>
    </submittedName>
</protein>